<reference evidence="3 4" key="2">
    <citation type="submission" date="2018-11" db="EMBL/GenBank/DDBJ databases">
        <authorList>
            <consortium name="Pathogen Informatics"/>
        </authorList>
    </citation>
    <scope>NUCLEOTIDE SEQUENCE [LARGE SCALE GENOMIC DNA]</scope>
</reference>
<dbReference type="EMBL" id="UZAD01007156">
    <property type="protein sequence ID" value="VDN88143.1"/>
    <property type="molecule type" value="Genomic_DNA"/>
</dbReference>
<dbReference type="STRING" id="6280.A0A0N4TFK6"/>
<gene>
    <name evidence="3" type="ORF">BPAG_LOCUS6957</name>
</gene>
<keyword evidence="4" id="KW-1185">Reference proteome</keyword>
<dbReference type="WBParaSite" id="BPAG_0000699401-mRNA-1">
    <property type="protein sequence ID" value="BPAG_0000699401-mRNA-1"/>
    <property type="gene ID" value="BPAG_0000699401"/>
</dbReference>
<feature type="domain" description="C2H2-type" evidence="2">
    <location>
        <begin position="186"/>
        <end position="209"/>
    </location>
</feature>
<name>A0A0N4TFK6_BRUPA</name>
<evidence type="ECO:0000259" key="2">
    <source>
        <dbReference type="SMART" id="SM00355"/>
    </source>
</evidence>
<evidence type="ECO:0000313" key="4">
    <source>
        <dbReference type="Proteomes" id="UP000278627"/>
    </source>
</evidence>
<dbReference type="InterPro" id="IPR013087">
    <property type="entry name" value="Znf_C2H2_type"/>
</dbReference>
<proteinExistence type="predicted"/>
<dbReference type="Proteomes" id="UP000278627">
    <property type="component" value="Unassembled WGS sequence"/>
</dbReference>
<reference evidence="5" key="1">
    <citation type="submission" date="2017-02" db="UniProtKB">
        <authorList>
            <consortium name="WormBaseParasite"/>
        </authorList>
    </citation>
    <scope>IDENTIFICATION</scope>
</reference>
<evidence type="ECO:0000313" key="5">
    <source>
        <dbReference type="WBParaSite" id="BPAG_0000699401-mRNA-1"/>
    </source>
</evidence>
<accession>A0A0N4TFK6</accession>
<sequence length="265" mass="30002">QQNRGEAGTSFGTKTDSQPLKRTKTNFKRTNFSHVVKHSKQCSLPLSNTEHNLELYTLPHISCGMATTAGLHIMESIPHALVTVDTVPPDRVAVVIPQDNSSRYREMNLRNRKGDSSKNGVARKVGTEELKILERMGKYQAMMVDLSLLTCSHSDCKEKQPFSSLFTFAYHLTVKHNRRATSNKRIPCYLCDFESQTYTALIEHLKSAHEHYYQEHVTARSTSEELKRGRKGKQAKIVLMRGRSLSPLSDDFLETEESSDGSEEI</sequence>
<dbReference type="SMART" id="SM00355">
    <property type="entry name" value="ZnF_C2H2"/>
    <property type="match status" value="2"/>
</dbReference>
<evidence type="ECO:0000256" key="1">
    <source>
        <dbReference type="SAM" id="MobiDB-lite"/>
    </source>
</evidence>
<feature type="compositionally biased region" description="Polar residues" evidence="1">
    <location>
        <begin position="1"/>
        <end position="20"/>
    </location>
</feature>
<feature type="region of interest" description="Disordered" evidence="1">
    <location>
        <begin position="1"/>
        <end position="25"/>
    </location>
</feature>
<evidence type="ECO:0000313" key="3">
    <source>
        <dbReference type="EMBL" id="VDN88143.1"/>
    </source>
</evidence>
<dbReference type="AlphaFoldDB" id="A0A0N4TFK6"/>
<organism evidence="5">
    <name type="scientific">Brugia pahangi</name>
    <name type="common">Filarial nematode worm</name>
    <dbReference type="NCBI Taxonomy" id="6280"/>
    <lineage>
        <taxon>Eukaryota</taxon>
        <taxon>Metazoa</taxon>
        <taxon>Ecdysozoa</taxon>
        <taxon>Nematoda</taxon>
        <taxon>Chromadorea</taxon>
        <taxon>Rhabditida</taxon>
        <taxon>Spirurina</taxon>
        <taxon>Spiruromorpha</taxon>
        <taxon>Filarioidea</taxon>
        <taxon>Onchocercidae</taxon>
        <taxon>Brugia</taxon>
    </lineage>
</organism>
<protein>
    <submittedName>
        <fullName evidence="5">C2H2-type domain-containing protein</fullName>
    </submittedName>
</protein>
<feature type="domain" description="C2H2-type" evidence="2">
    <location>
        <begin position="149"/>
        <end position="176"/>
    </location>
</feature>